<comment type="caution">
    <text evidence="1">The sequence shown here is derived from an EMBL/GenBank/DDBJ whole genome shotgun (WGS) entry which is preliminary data.</text>
</comment>
<protein>
    <submittedName>
        <fullName evidence="1">Uncharacterized protein</fullName>
    </submittedName>
</protein>
<proteinExistence type="predicted"/>
<evidence type="ECO:0000313" key="2">
    <source>
        <dbReference type="Proteomes" id="UP000290289"/>
    </source>
</evidence>
<dbReference type="AlphaFoldDB" id="A0A498KLT7"/>
<sequence>MLSLDSILQRDGLESIWDGDRLSVKCRNITRFVLQELYGRDNDRGSLDPKCIFLTSGEAKVKSLPNWPVTFREEFIRLIGDMLRPRNNPEESELTHFIEMVKNRKRKTWEREYEKFDTTVVNFDSQIQQSIYKDAFKSLLNYGPQQGTGYKNTVVGVLHFSKNAANHIYQHSKTRMPEEEIENELTKMFPTRLIDFVRVSS</sequence>
<dbReference type="Proteomes" id="UP000290289">
    <property type="component" value="Chromosome 1"/>
</dbReference>
<accession>A0A498KLT7</accession>
<keyword evidence="2" id="KW-1185">Reference proteome</keyword>
<organism evidence="1 2">
    <name type="scientific">Malus domestica</name>
    <name type="common">Apple</name>
    <name type="synonym">Pyrus malus</name>
    <dbReference type="NCBI Taxonomy" id="3750"/>
    <lineage>
        <taxon>Eukaryota</taxon>
        <taxon>Viridiplantae</taxon>
        <taxon>Streptophyta</taxon>
        <taxon>Embryophyta</taxon>
        <taxon>Tracheophyta</taxon>
        <taxon>Spermatophyta</taxon>
        <taxon>Magnoliopsida</taxon>
        <taxon>eudicotyledons</taxon>
        <taxon>Gunneridae</taxon>
        <taxon>Pentapetalae</taxon>
        <taxon>rosids</taxon>
        <taxon>fabids</taxon>
        <taxon>Rosales</taxon>
        <taxon>Rosaceae</taxon>
        <taxon>Amygdaloideae</taxon>
        <taxon>Maleae</taxon>
        <taxon>Malus</taxon>
    </lineage>
</organism>
<name>A0A498KLT7_MALDO</name>
<dbReference type="EMBL" id="RDQH01000327">
    <property type="protein sequence ID" value="RXI08708.1"/>
    <property type="molecule type" value="Genomic_DNA"/>
</dbReference>
<evidence type="ECO:0000313" key="1">
    <source>
        <dbReference type="EMBL" id="RXI08708.1"/>
    </source>
</evidence>
<gene>
    <name evidence="1" type="ORF">DVH24_022852</name>
</gene>
<reference evidence="1 2" key="1">
    <citation type="submission" date="2018-10" db="EMBL/GenBank/DDBJ databases">
        <title>A high-quality apple genome assembly.</title>
        <authorList>
            <person name="Hu J."/>
        </authorList>
    </citation>
    <scope>NUCLEOTIDE SEQUENCE [LARGE SCALE GENOMIC DNA]</scope>
    <source>
        <strain evidence="2">cv. HFTH1</strain>
        <tissue evidence="1">Young leaf</tissue>
    </source>
</reference>